<evidence type="ECO:0000313" key="3">
    <source>
        <dbReference type="Proteomes" id="UP001165080"/>
    </source>
</evidence>
<feature type="region of interest" description="Disordered" evidence="1">
    <location>
        <begin position="326"/>
        <end position="361"/>
    </location>
</feature>
<dbReference type="EMBL" id="BRXU01000031">
    <property type="protein sequence ID" value="GLC60018.1"/>
    <property type="molecule type" value="Genomic_DNA"/>
</dbReference>
<dbReference type="AlphaFoldDB" id="A0A9W6BXQ3"/>
<dbReference type="InterPro" id="IPR006502">
    <property type="entry name" value="PDDEXK-like"/>
</dbReference>
<keyword evidence="3" id="KW-1185">Reference proteome</keyword>
<feature type="region of interest" description="Disordered" evidence="1">
    <location>
        <begin position="191"/>
        <end position="246"/>
    </location>
</feature>
<dbReference type="PANTHER" id="PTHR31579:SF1">
    <property type="entry name" value="OS03G0796600 PROTEIN"/>
    <property type="match status" value="1"/>
</dbReference>
<sequence>MPRPQPLKQRVVFEPTTTMAVLAGSELVFALDSQSFSSESICGILEHGVKVQPSKELQLCAQLSRGGLCEAAWQGVEETRFQRTVRQQLLKSQQAQHLMMLLPYEHVPASVSGQSWSSHSSSPLPLKELCLALRLQDLDARLLLPVPLPGFGCGRQSTGGGGQCATGGGKRCFFCSRQPYAVVRCPPTWGAEDEDGGGGGLRQQPREQQQQQQHKQKTAMGVVSEPPADSGAAPPPPSPSSPPPPPPLVLVVEPCLRELFRVAPSTPEYADIVEGLPQVWVGPRAALLDLAERMCDAMAINFRSQGLDVPPWRRRTAVLSRWDERNHHELPLEPEPQPRPGTEMTLSGTDNGPGQAAGRDVGGVSFSAIRSASASADAAEAPACPQKAAAEATTGATSPPPGLAPASGSACGPCAPACAPVVPEAAAAAAAAQSGGLQSRRLGDGQRVFGCCGYVHERPAAPAPSGKAQVPAVVVYGFDLPGPARAV</sequence>
<name>A0A9W6BXQ3_9CHLO</name>
<dbReference type="Pfam" id="PF04720">
    <property type="entry name" value="PDDEXK_6"/>
    <property type="match status" value="1"/>
</dbReference>
<protein>
    <submittedName>
        <fullName evidence="2">Uncharacterized protein</fullName>
    </submittedName>
</protein>
<reference evidence="2 3" key="1">
    <citation type="journal article" date="2023" name="Commun. Biol.">
        <title>Reorganization of the ancestral sex-determining regions during the evolution of trioecy in Pleodorina starrii.</title>
        <authorList>
            <person name="Takahashi K."/>
            <person name="Suzuki S."/>
            <person name="Kawai-Toyooka H."/>
            <person name="Yamamoto K."/>
            <person name="Hamaji T."/>
            <person name="Ootsuki R."/>
            <person name="Yamaguchi H."/>
            <person name="Kawachi M."/>
            <person name="Higashiyama T."/>
            <person name="Nozaki H."/>
        </authorList>
    </citation>
    <scope>NUCLEOTIDE SEQUENCE [LARGE SCALE GENOMIC DNA]</scope>
    <source>
        <strain evidence="2 3">NIES-4479</strain>
    </source>
</reference>
<gene>
    <name evidence="2" type="primary">PLEST005719</name>
    <name evidence="2" type="ORF">PLESTB_001564200</name>
</gene>
<feature type="compositionally biased region" description="Pro residues" evidence="1">
    <location>
        <begin position="233"/>
        <end position="246"/>
    </location>
</feature>
<organism evidence="2 3">
    <name type="scientific">Pleodorina starrii</name>
    <dbReference type="NCBI Taxonomy" id="330485"/>
    <lineage>
        <taxon>Eukaryota</taxon>
        <taxon>Viridiplantae</taxon>
        <taxon>Chlorophyta</taxon>
        <taxon>core chlorophytes</taxon>
        <taxon>Chlorophyceae</taxon>
        <taxon>CS clade</taxon>
        <taxon>Chlamydomonadales</taxon>
        <taxon>Volvocaceae</taxon>
        <taxon>Pleodorina</taxon>
    </lineage>
</organism>
<feature type="compositionally biased region" description="Low complexity" evidence="1">
    <location>
        <begin position="202"/>
        <end position="213"/>
    </location>
</feature>
<dbReference type="PANTHER" id="PTHR31579">
    <property type="entry name" value="OS03G0796600 PROTEIN"/>
    <property type="match status" value="1"/>
</dbReference>
<comment type="caution">
    <text evidence="2">The sequence shown here is derived from an EMBL/GenBank/DDBJ whole genome shotgun (WGS) entry which is preliminary data.</text>
</comment>
<proteinExistence type="predicted"/>
<feature type="region of interest" description="Disordered" evidence="1">
    <location>
        <begin position="390"/>
        <end position="409"/>
    </location>
</feature>
<evidence type="ECO:0000313" key="2">
    <source>
        <dbReference type="EMBL" id="GLC60018.1"/>
    </source>
</evidence>
<evidence type="ECO:0000256" key="1">
    <source>
        <dbReference type="SAM" id="MobiDB-lite"/>
    </source>
</evidence>
<accession>A0A9W6BXQ3</accession>
<dbReference type="Proteomes" id="UP001165080">
    <property type="component" value="Unassembled WGS sequence"/>
</dbReference>